<dbReference type="InterPro" id="IPR004046">
    <property type="entry name" value="GST_C"/>
</dbReference>
<dbReference type="InterPro" id="IPR036282">
    <property type="entry name" value="Glutathione-S-Trfase_C_sf"/>
</dbReference>
<protein>
    <submittedName>
        <fullName evidence="3">Glutathione S-transferase</fullName>
    </submittedName>
</protein>
<proteinExistence type="predicted"/>
<dbReference type="EMBL" id="JAFCLK010000022">
    <property type="protein sequence ID" value="MBR1138622.1"/>
    <property type="molecule type" value="Genomic_DNA"/>
</dbReference>
<dbReference type="InterPro" id="IPR040079">
    <property type="entry name" value="Glutathione_S-Trfase"/>
</dbReference>
<dbReference type="InterPro" id="IPR034345">
    <property type="entry name" value="Gtt2-like_N"/>
</dbReference>
<dbReference type="PANTHER" id="PTHR44051:SF8">
    <property type="entry name" value="GLUTATHIONE S-TRANSFERASE GSTA"/>
    <property type="match status" value="1"/>
</dbReference>
<evidence type="ECO:0000259" key="1">
    <source>
        <dbReference type="PROSITE" id="PS50404"/>
    </source>
</evidence>
<dbReference type="CDD" id="cd03051">
    <property type="entry name" value="GST_N_GTT2_like"/>
    <property type="match status" value="1"/>
</dbReference>
<dbReference type="SFLD" id="SFLDG00358">
    <property type="entry name" value="Main_(cytGST)"/>
    <property type="match status" value="1"/>
</dbReference>
<dbReference type="Pfam" id="PF13409">
    <property type="entry name" value="GST_N_2"/>
    <property type="match status" value="1"/>
</dbReference>
<dbReference type="Pfam" id="PF00043">
    <property type="entry name" value="GST_C"/>
    <property type="match status" value="1"/>
</dbReference>
<name>A0ABS5GBA5_9BRAD</name>
<accession>A0ABS5GBA5</accession>
<dbReference type="RefSeq" id="WP_172240521.1">
    <property type="nucleotide sequence ID" value="NZ_JABFDP010000026.1"/>
</dbReference>
<reference evidence="4" key="1">
    <citation type="journal article" date="2021" name="ISME J.">
        <title>Evolutionary origin and ecological implication of a unique nif island in free-living Bradyrhizobium lineages.</title>
        <authorList>
            <person name="Tao J."/>
        </authorList>
    </citation>
    <scope>NUCLEOTIDE SEQUENCE [LARGE SCALE GENOMIC DNA]</scope>
    <source>
        <strain evidence="4">SZCCT0094</strain>
    </source>
</reference>
<dbReference type="PANTHER" id="PTHR44051">
    <property type="entry name" value="GLUTATHIONE S-TRANSFERASE-RELATED"/>
    <property type="match status" value="1"/>
</dbReference>
<dbReference type="Gene3D" id="3.40.30.10">
    <property type="entry name" value="Glutaredoxin"/>
    <property type="match status" value="1"/>
</dbReference>
<dbReference type="PROSITE" id="PS50405">
    <property type="entry name" value="GST_CTER"/>
    <property type="match status" value="1"/>
</dbReference>
<sequence>MMLYDCSTAPSPRRVRIFLAEKGLTLPTVQVDLRGGEQFTPAFRAMNPGCTVPVLALDSGAAISDIIAICRYIEELHPEPALMGRDAEERALIECWVRRIEWDGIYAIQEAFRNSMPGLEHRALPGPLPLEQIPALAERGRLRARHFLAWLDTRLADHAFVGGAAFTIADISAMVAVDFAARAKLDPPEHLRHLRRWHQDVSSRPSAKA</sequence>
<organism evidence="3 4">
    <name type="scientific">Bradyrhizobium denitrificans</name>
    <dbReference type="NCBI Taxonomy" id="2734912"/>
    <lineage>
        <taxon>Bacteria</taxon>
        <taxon>Pseudomonadati</taxon>
        <taxon>Pseudomonadota</taxon>
        <taxon>Alphaproteobacteria</taxon>
        <taxon>Hyphomicrobiales</taxon>
        <taxon>Nitrobacteraceae</taxon>
        <taxon>Bradyrhizobium</taxon>
    </lineage>
</organism>
<dbReference type="InterPro" id="IPR036249">
    <property type="entry name" value="Thioredoxin-like_sf"/>
</dbReference>
<evidence type="ECO:0000313" key="3">
    <source>
        <dbReference type="EMBL" id="MBR1138622.1"/>
    </source>
</evidence>
<dbReference type="SFLD" id="SFLDS00019">
    <property type="entry name" value="Glutathione_Transferase_(cytos"/>
    <property type="match status" value="1"/>
</dbReference>
<dbReference type="SUPFAM" id="SSF47616">
    <property type="entry name" value="GST C-terminal domain-like"/>
    <property type="match status" value="1"/>
</dbReference>
<feature type="domain" description="GST N-terminal" evidence="1">
    <location>
        <begin position="1"/>
        <end position="81"/>
    </location>
</feature>
<keyword evidence="4" id="KW-1185">Reference proteome</keyword>
<feature type="domain" description="GST C-terminal" evidence="2">
    <location>
        <begin position="86"/>
        <end position="209"/>
    </location>
</feature>
<dbReference type="InterPro" id="IPR010987">
    <property type="entry name" value="Glutathione-S-Trfase_C-like"/>
</dbReference>
<dbReference type="Gene3D" id="1.20.1050.10">
    <property type="match status" value="1"/>
</dbReference>
<dbReference type="Proteomes" id="UP001314635">
    <property type="component" value="Unassembled WGS sequence"/>
</dbReference>
<gene>
    <name evidence="3" type="ORF">JQ619_22925</name>
</gene>
<comment type="caution">
    <text evidence="3">The sequence shown here is derived from an EMBL/GenBank/DDBJ whole genome shotgun (WGS) entry which is preliminary data.</text>
</comment>
<evidence type="ECO:0000313" key="4">
    <source>
        <dbReference type="Proteomes" id="UP001314635"/>
    </source>
</evidence>
<dbReference type="PROSITE" id="PS50404">
    <property type="entry name" value="GST_NTER"/>
    <property type="match status" value="1"/>
</dbReference>
<evidence type="ECO:0000259" key="2">
    <source>
        <dbReference type="PROSITE" id="PS50405"/>
    </source>
</evidence>
<dbReference type="InterPro" id="IPR004045">
    <property type="entry name" value="Glutathione_S-Trfase_N"/>
</dbReference>
<dbReference type="SUPFAM" id="SSF52833">
    <property type="entry name" value="Thioredoxin-like"/>
    <property type="match status" value="1"/>
</dbReference>